<name>A0ABM4CKS8_HYDVU</name>
<evidence type="ECO:0000259" key="12">
    <source>
        <dbReference type="Pfam" id="PF00852"/>
    </source>
</evidence>
<dbReference type="InterPro" id="IPR031481">
    <property type="entry name" value="Glyco_tran_10_N"/>
</dbReference>
<accession>A0ABM4CKS8</accession>
<evidence type="ECO:0000256" key="3">
    <source>
        <dbReference type="ARBA" id="ARBA00008919"/>
    </source>
</evidence>
<dbReference type="InterPro" id="IPR001503">
    <property type="entry name" value="Glyco_trans_10"/>
</dbReference>
<dbReference type="InterPro" id="IPR055270">
    <property type="entry name" value="Glyco_tran_10_C"/>
</dbReference>
<dbReference type="SUPFAM" id="SSF53756">
    <property type="entry name" value="UDP-Glycosyltransferase/glycogen phosphorylase"/>
    <property type="match status" value="1"/>
</dbReference>
<evidence type="ECO:0000313" key="14">
    <source>
        <dbReference type="Proteomes" id="UP001652625"/>
    </source>
</evidence>
<comment type="similarity">
    <text evidence="3 11">Belongs to the glycosyltransferase 10 family.</text>
</comment>
<evidence type="ECO:0000256" key="11">
    <source>
        <dbReference type="RuleBase" id="RU003832"/>
    </source>
</evidence>
<keyword evidence="5 11" id="KW-0808">Transferase</keyword>
<evidence type="ECO:0000256" key="10">
    <source>
        <dbReference type="ARBA" id="ARBA00023180"/>
    </source>
</evidence>
<feature type="domain" description="Fucosyltransferase N-terminal" evidence="13">
    <location>
        <begin position="81"/>
        <end position="187"/>
    </location>
</feature>
<evidence type="ECO:0000256" key="6">
    <source>
        <dbReference type="ARBA" id="ARBA00022692"/>
    </source>
</evidence>
<sequence>MHRWKALVLLCCFVIIYFNFSTYLPLKLRYEINTKVLSSSLNTEESIQKSQYTRVNTEEPIPRFIGTNSENQENSYQSHPFLILTYNTWFGGAWPIYSSSTCSFNTSMFQMTNDKALFSISHVVMFHSRDMPSIQKLERLNRFRGKKQLWIYFTMESVYNNPSVDSINKYFNATATYGTDTDIEMPYRYHSRRHRVIDSISKNYFINKKNMVVWLVSNCQSDARNKLALKLISYGVDIKIIGKCSSEIQKNILSKCTKVPCYKPYYQQSLKNFILYLRSFKFYFSAENSLCDGYITEKYWETGLNNDLIPIVLGGSNYSDPRLAVPGSFIEAMSFDSPKALANYILDVSSNSNKYNSFFEWKKNWQLDSSSRFCMLCDKLRNGFILRKNPLMKTMNKEKCTRPQEKFNIWINKN</sequence>
<dbReference type="PANTHER" id="PTHR11929">
    <property type="entry name" value="ALPHA- 1,3 -FUCOSYLTRANSFERASE"/>
    <property type="match status" value="1"/>
</dbReference>
<organism evidence="14 15">
    <name type="scientific">Hydra vulgaris</name>
    <name type="common">Hydra</name>
    <name type="synonym">Hydra attenuata</name>
    <dbReference type="NCBI Taxonomy" id="6087"/>
    <lineage>
        <taxon>Eukaryota</taxon>
        <taxon>Metazoa</taxon>
        <taxon>Cnidaria</taxon>
        <taxon>Hydrozoa</taxon>
        <taxon>Hydroidolina</taxon>
        <taxon>Anthoathecata</taxon>
        <taxon>Aplanulata</taxon>
        <taxon>Hydridae</taxon>
        <taxon>Hydra</taxon>
    </lineage>
</organism>
<dbReference type="GeneID" id="136084917"/>
<evidence type="ECO:0000256" key="8">
    <source>
        <dbReference type="ARBA" id="ARBA00022989"/>
    </source>
</evidence>
<keyword evidence="14" id="KW-1185">Reference proteome</keyword>
<dbReference type="Gene3D" id="3.40.50.11660">
    <property type="entry name" value="Glycosyl transferase family 10, C-terminal domain"/>
    <property type="match status" value="1"/>
</dbReference>
<evidence type="ECO:0000256" key="2">
    <source>
        <dbReference type="ARBA" id="ARBA00004922"/>
    </source>
</evidence>
<evidence type="ECO:0000313" key="16">
    <source>
        <dbReference type="RefSeq" id="XP_065662376.1"/>
    </source>
</evidence>
<keyword evidence="9" id="KW-0472">Membrane</keyword>
<evidence type="ECO:0000256" key="1">
    <source>
        <dbReference type="ARBA" id="ARBA00004167"/>
    </source>
</evidence>
<dbReference type="RefSeq" id="XP_065662375.1">
    <property type="nucleotide sequence ID" value="XM_065806303.1"/>
</dbReference>
<dbReference type="RefSeq" id="XP_065662376.1">
    <property type="nucleotide sequence ID" value="XM_065806304.1"/>
</dbReference>
<dbReference type="Pfam" id="PF00852">
    <property type="entry name" value="Glyco_transf_10"/>
    <property type="match status" value="1"/>
</dbReference>
<dbReference type="InterPro" id="IPR038577">
    <property type="entry name" value="GT10-like_C_sf"/>
</dbReference>
<evidence type="ECO:0000256" key="7">
    <source>
        <dbReference type="ARBA" id="ARBA00022968"/>
    </source>
</evidence>
<comment type="subcellular location">
    <subcellularLocation>
        <location evidence="11">Golgi apparatus</location>
        <location evidence="11">Golgi stack membrane</location>
        <topology evidence="11">Single-pass type II membrane protein</topology>
    </subcellularLocation>
    <subcellularLocation>
        <location evidence="1">Membrane</location>
        <topology evidence="1">Single-pass membrane protein</topology>
    </subcellularLocation>
</comment>
<comment type="pathway">
    <text evidence="2">Protein modification; protein glycosylation.</text>
</comment>
<keyword evidence="11" id="KW-0333">Golgi apparatus</keyword>
<dbReference type="PANTHER" id="PTHR11929:SF145">
    <property type="entry name" value="ALPHA-(1,3)-FUCOSYLTRANSFERASE FUT-1"/>
    <property type="match status" value="1"/>
</dbReference>
<dbReference type="Pfam" id="PF17039">
    <property type="entry name" value="Glyco_tran_10_N"/>
    <property type="match status" value="1"/>
</dbReference>
<keyword evidence="4 11" id="KW-0328">Glycosyltransferase</keyword>
<feature type="domain" description="Fucosyltransferase C-terminal" evidence="12">
    <location>
        <begin position="207"/>
        <end position="382"/>
    </location>
</feature>
<protein>
    <recommendedName>
        <fullName evidence="11">Fucosyltransferase</fullName>
        <ecNumber evidence="11">2.4.1.-</ecNumber>
    </recommendedName>
</protein>
<dbReference type="EC" id="2.4.1.-" evidence="11"/>
<dbReference type="Proteomes" id="UP001652625">
    <property type="component" value="Chromosome 09"/>
</dbReference>
<reference evidence="15 16" key="1">
    <citation type="submission" date="2025-05" db="UniProtKB">
        <authorList>
            <consortium name="RefSeq"/>
        </authorList>
    </citation>
    <scope>IDENTIFICATION</scope>
</reference>
<keyword evidence="10" id="KW-0325">Glycoprotein</keyword>
<evidence type="ECO:0000259" key="13">
    <source>
        <dbReference type="Pfam" id="PF17039"/>
    </source>
</evidence>
<keyword evidence="7" id="KW-0735">Signal-anchor</keyword>
<evidence type="ECO:0000256" key="4">
    <source>
        <dbReference type="ARBA" id="ARBA00022676"/>
    </source>
</evidence>
<keyword evidence="6 11" id="KW-0812">Transmembrane</keyword>
<keyword evidence="8" id="KW-1133">Transmembrane helix</keyword>
<evidence type="ECO:0000256" key="9">
    <source>
        <dbReference type="ARBA" id="ARBA00023136"/>
    </source>
</evidence>
<evidence type="ECO:0000256" key="5">
    <source>
        <dbReference type="ARBA" id="ARBA00022679"/>
    </source>
</evidence>
<proteinExistence type="inferred from homology"/>
<gene>
    <name evidence="15 16" type="primary">LOC136084917</name>
</gene>
<evidence type="ECO:0000313" key="15">
    <source>
        <dbReference type="RefSeq" id="XP_065662375.1"/>
    </source>
</evidence>